<evidence type="ECO:0000259" key="4">
    <source>
        <dbReference type="Pfam" id="PF02230"/>
    </source>
</evidence>
<sequence>MQTRWLMIIGLVFLTACSTTTSTPPETAQDDSVIQEKIDRYLSTTNPGEEAEVVADLKSSGVTTVKLRELIRKRPLSNTGKAGTFINQPVMSGEKKYPFALFAPPMEKGKKYPLVIILHGAGGNGKSTLTRWVKRLGDDFIIACPSYPMGAWWSFRAEAMVLNLIQHLRLNYPIDANRVLLAGMSNGAVGAYMLGMFYPDYFAGVVPIAGTISERYMHFLVNMVNTPIYSIQGEHDPIFPIKFSQRIRKIMTTMKYPAVFREHDQKISAHGGHFLPKNEIPALVTWMKNQRRKPNPKVVRLVRESNHMGPVQWARVSKGLKLAALQLPGPEKEPVNVKDGKIATLIGLKTGDNQFEIQGKNLLEHELLLNSELVDFSKPIKVTFIEIKQEGNKLVTVPKGVSFEGKVNPDINTLLQSYKKRRDPDLLHEAIVPISVEEKVQIAAVP</sequence>
<dbReference type="PANTHER" id="PTHR43037:SF5">
    <property type="entry name" value="FERULOYL ESTERASE"/>
    <property type="match status" value="1"/>
</dbReference>
<dbReference type="GO" id="GO:0016787">
    <property type="term" value="F:hydrolase activity"/>
    <property type="evidence" value="ECO:0007669"/>
    <property type="project" value="UniProtKB-KW"/>
</dbReference>
<proteinExistence type="predicted"/>
<keyword evidence="1 3" id="KW-0732">Signal</keyword>
<gene>
    <name evidence="5" type="ORF">G3M70_01575</name>
</gene>
<evidence type="ECO:0000256" key="1">
    <source>
        <dbReference type="ARBA" id="ARBA00022729"/>
    </source>
</evidence>
<dbReference type="Proteomes" id="UP000594688">
    <property type="component" value="Chromosome"/>
</dbReference>
<keyword evidence="2" id="KW-0378">Hydrolase</keyword>
<dbReference type="InterPro" id="IPR029058">
    <property type="entry name" value="AB_hydrolase_fold"/>
</dbReference>
<dbReference type="Pfam" id="PF02230">
    <property type="entry name" value="Abhydrolase_2"/>
    <property type="match status" value="1"/>
</dbReference>
<dbReference type="KEGG" id="nli:G3M70_01575"/>
<feature type="signal peptide" evidence="3">
    <location>
        <begin position="1"/>
        <end position="21"/>
    </location>
</feature>
<feature type="domain" description="Phospholipase/carboxylesterase/thioesterase" evidence="4">
    <location>
        <begin position="160"/>
        <end position="275"/>
    </location>
</feature>
<evidence type="ECO:0000256" key="3">
    <source>
        <dbReference type="SAM" id="SignalP"/>
    </source>
</evidence>
<reference evidence="5 6" key="1">
    <citation type="submission" date="2020-02" db="EMBL/GenBank/DDBJ databases">
        <title>Genomic and physiological characterization of two novel Nitrospinaceae genera.</title>
        <authorList>
            <person name="Mueller A.J."/>
            <person name="Jung M.-Y."/>
            <person name="Strachan C.R."/>
            <person name="Herbold C.W."/>
            <person name="Kirkegaard R.H."/>
            <person name="Daims H."/>
        </authorList>
    </citation>
    <scope>NUCLEOTIDE SEQUENCE [LARGE SCALE GENOMIC DNA]</scope>
    <source>
        <strain evidence="5">EB</strain>
    </source>
</reference>
<dbReference type="InterPro" id="IPR050955">
    <property type="entry name" value="Plant_Biomass_Hydrol_Est"/>
</dbReference>
<dbReference type="PANTHER" id="PTHR43037">
    <property type="entry name" value="UNNAMED PRODUCT-RELATED"/>
    <property type="match status" value="1"/>
</dbReference>
<feature type="chain" id="PRO_5032370658" description="Phospholipase/carboxylesterase/thioesterase domain-containing protein" evidence="3">
    <location>
        <begin position="22"/>
        <end position="446"/>
    </location>
</feature>
<evidence type="ECO:0000313" key="5">
    <source>
        <dbReference type="EMBL" id="QPJ60645.1"/>
    </source>
</evidence>
<protein>
    <recommendedName>
        <fullName evidence="4">Phospholipase/carboxylesterase/thioesterase domain-containing protein</fullName>
    </recommendedName>
</protein>
<accession>A0A7T0FZ09</accession>
<dbReference type="AlphaFoldDB" id="A0A7T0FZ09"/>
<evidence type="ECO:0000256" key="2">
    <source>
        <dbReference type="ARBA" id="ARBA00022801"/>
    </source>
</evidence>
<name>A0A7T0FZ09_9BACT</name>
<dbReference type="SUPFAM" id="SSF53474">
    <property type="entry name" value="alpha/beta-Hydrolases"/>
    <property type="match status" value="1"/>
</dbReference>
<dbReference type="EMBL" id="CP048685">
    <property type="protein sequence ID" value="QPJ60645.1"/>
    <property type="molecule type" value="Genomic_DNA"/>
</dbReference>
<dbReference type="Gene3D" id="3.40.50.1820">
    <property type="entry name" value="alpha/beta hydrolase"/>
    <property type="match status" value="1"/>
</dbReference>
<organism evidence="5 6">
    <name type="scientific">Candidatus Nitronauta litoralis</name>
    <dbReference type="NCBI Taxonomy" id="2705533"/>
    <lineage>
        <taxon>Bacteria</taxon>
        <taxon>Pseudomonadati</taxon>
        <taxon>Nitrospinota/Tectimicrobiota group</taxon>
        <taxon>Nitrospinota</taxon>
        <taxon>Nitrospinia</taxon>
        <taxon>Nitrospinales</taxon>
        <taxon>Nitrospinaceae</taxon>
        <taxon>Candidatus Nitronauta</taxon>
    </lineage>
</organism>
<evidence type="ECO:0000313" key="6">
    <source>
        <dbReference type="Proteomes" id="UP000594688"/>
    </source>
</evidence>
<dbReference type="PROSITE" id="PS51257">
    <property type="entry name" value="PROKAR_LIPOPROTEIN"/>
    <property type="match status" value="1"/>
</dbReference>
<dbReference type="InterPro" id="IPR003140">
    <property type="entry name" value="PLipase/COase/thioEstase"/>
</dbReference>